<keyword evidence="3" id="KW-1185">Reference proteome</keyword>
<keyword evidence="1" id="KW-1133">Transmembrane helix</keyword>
<accession>A0A8J2FRR4</accession>
<evidence type="ECO:0000256" key="1">
    <source>
        <dbReference type="SAM" id="Phobius"/>
    </source>
</evidence>
<dbReference type="Proteomes" id="UP000663859">
    <property type="component" value="Unassembled WGS sequence"/>
</dbReference>
<protein>
    <submittedName>
        <fullName evidence="2">Uncharacterized protein</fullName>
    </submittedName>
</protein>
<gene>
    <name evidence="2" type="ORF">MPNT_10363</name>
</gene>
<feature type="transmembrane region" description="Helical" evidence="1">
    <location>
        <begin position="53"/>
        <end position="73"/>
    </location>
</feature>
<comment type="caution">
    <text evidence="2">The sequence shown here is derived from an EMBL/GenBank/DDBJ whole genome shotgun (WGS) entry which is preliminary data.</text>
</comment>
<dbReference type="EMBL" id="CAJNOB010000001">
    <property type="protein sequence ID" value="CAF0689779.1"/>
    <property type="molecule type" value="Genomic_DNA"/>
</dbReference>
<sequence length="107" mass="11928">MGAKRPDPSPVSSLLRQWRSEPEIADQVFREGVWRKIALRELESVKPLSSLRLSLASVSVGILLATMIGLALGELTANQLRKRELSQSLEQYLTAVDPYRLAELSKP</sequence>
<keyword evidence="1" id="KW-0812">Transmembrane</keyword>
<dbReference type="AlphaFoldDB" id="A0A8J2FRR4"/>
<name>A0A8J2FRR4_9BACT</name>
<organism evidence="2 3">
    <name type="scientific">Candidatus Methylacidithermus pantelleriae</name>
    <dbReference type="NCBI Taxonomy" id="2744239"/>
    <lineage>
        <taxon>Bacteria</taxon>
        <taxon>Pseudomonadati</taxon>
        <taxon>Verrucomicrobiota</taxon>
        <taxon>Methylacidiphilae</taxon>
        <taxon>Methylacidiphilales</taxon>
        <taxon>Methylacidiphilaceae</taxon>
        <taxon>Candidatus Methylacidithermus</taxon>
    </lineage>
</organism>
<evidence type="ECO:0000313" key="3">
    <source>
        <dbReference type="Proteomes" id="UP000663859"/>
    </source>
</evidence>
<dbReference type="RefSeq" id="WP_174581788.1">
    <property type="nucleotide sequence ID" value="NZ_CAJNOB010000001.1"/>
</dbReference>
<proteinExistence type="predicted"/>
<reference evidence="2" key="1">
    <citation type="submission" date="2021-02" db="EMBL/GenBank/DDBJ databases">
        <authorList>
            <person name="Cremers G."/>
            <person name="Picone N."/>
        </authorList>
    </citation>
    <scope>NUCLEOTIDE SEQUENCE</scope>
    <source>
        <strain evidence="2">PQ17</strain>
    </source>
</reference>
<keyword evidence="1" id="KW-0472">Membrane</keyword>
<evidence type="ECO:0000313" key="2">
    <source>
        <dbReference type="EMBL" id="CAF0689779.1"/>
    </source>
</evidence>